<evidence type="ECO:0000259" key="1">
    <source>
        <dbReference type="Pfam" id="PF01850"/>
    </source>
</evidence>
<dbReference type="CDD" id="cd09854">
    <property type="entry name" value="PIN_VapC-like"/>
    <property type="match status" value="1"/>
</dbReference>
<feature type="domain" description="PIN" evidence="1">
    <location>
        <begin position="18"/>
        <end position="160"/>
    </location>
</feature>
<proteinExistence type="predicted"/>
<organism evidence="2 3">
    <name type="scientific">Candidatus Raymondbacteria bacterium RIFOXYD12_FULL_49_13</name>
    <dbReference type="NCBI Taxonomy" id="1817890"/>
    <lineage>
        <taxon>Bacteria</taxon>
        <taxon>Raymondiibacteriota</taxon>
    </lineage>
</organism>
<name>A0A1F7EZW6_UNCRA</name>
<dbReference type="InterPro" id="IPR029060">
    <property type="entry name" value="PIN-like_dom_sf"/>
</dbReference>
<dbReference type="InterPro" id="IPR002716">
    <property type="entry name" value="PIN_dom"/>
</dbReference>
<evidence type="ECO:0000313" key="2">
    <source>
        <dbReference type="EMBL" id="OGJ99933.1"/>
    </source>
</evidence>
<dbReference type="SUPFAM" id="SSF88723">
    <property type="entry name" value="PIN domain-like"/>
    <property type="match status" value="1"/>
</dbReference>
<reference evidence="2 3" key="1">
    <citation type="journal article" date="2016" name="Nat. Commun.">
        <title>Thousands of microbial genomes shed light on interconnected biogeochemical processes in an aquifer system.</title>
        <authorList>
            <person name="Anantharaman K."/>
            <person name="Brown C.T."/>
            <person name="Hug L.A."/>
            <person name="Sharon I."/>
            <person name="Castelle C.J."/>
            <person name="Probst A.J."/>
            <person name="Thomas B.C."/>
            <person name="Singh A."/>
            <person name="Wilkins M.J."/>
            <person name="Karaoz U."/>
            <person name="Brodie E.L."/>
            <person name="Williams K.H."/>
            <person name="Hubbard S.S."/>
            <person name="Banfield J.F."/>
        </authorList>
    </citation>
    <scope>NUCLEOTIDE SEQUENCE [LARGE SCALE GENOMIC DNA]</scope>
</reference>
<dbReference type="Pfam" id="PF01850">
    <property type="entry name" value="PIN"/>
    <property type="match status" value="1"/>
</dbReference>
<sequence length="172" mass="18679">MSSKPCQNLDHVPKSDIVLVDANICIYAINGGSPQCEQFLARCAQGEVAGIMPCHVLAEVMHQLMMAEARDYQWIKGPNPAHQLSAMPDRVRALSRYKELVRDILGLGIQTEPVIQEDFIAALAIQSQAGLLTNDALIVAVAERLRIHSIASADKGFSGVTGIVLYSPDDIK</sequence>
<dbReference type="AlphaFoldDB" id="A0A1F7EZW6"/>
<gene>
    <name evidence="2" type="ORF">A2519_00325</name>
</gene>
<dbReference type="Proteomes" id="UP000179243">
    <property type="component" value="Unassembled WGS sequence"/>
</dbReference>
<dbReference type="EMBL" id="MFYX01000157">
    <property type="protein sequence ID" value="OGJ99933.1"/>
    <property type="molecule type" value="Genomic_DNA"/>
</dbReference>
<dbReference type="Gene3D" id="3.40.50.1010">
    <property type="entry name" value="5'-nuclease"/>
    <property type="match status" value="1"/>
</dbReference>
<accession>A0A1F7EZW6</accession>
<comment type="caution">
    <text evidence="2">The sequence shown here is derived from an EMBL/GenBank/DDBJ whole genome shotgun (WGS) entry which is preliminary data.</text>
</comment>
<protein>
    <recommendedName>
        <fullName evidence="1">PIN domain-containing protein</fullName>
    </recommendedName>
</protein>
<evidence type="ECO:0000313" key="3">
    <source>
        <dbReference type="Proteomes" id="UP000179243"/>
    </source>
</evidence>